<accession>A0AAN5CIB9</accession>
<feature type="non-terminal residue" evidence="2">
    <location>
        <position position="98"/>
    </location>
</feature>
<evidence type="ECO:0008006" key="4">
    <source>
        <dbReference type="Google" id="ProtNLM"/>
    </source>
</evidence>
<keyword evidence="1" id="KW-1133">Transmembrane helix</keyword>
<reference evidence="3" key="1">
    <citation type="submission" date="2022-10" db="EMBL/GenBank/DDBJ databases">
        <title>Genome assembly of Pristionchus species.</title>
        <authorList>
            <person name="Yoshida K."/>
            <person name="Sommer R.J."/>
        </authorList>
    </citation>
    <scope>NUCLEOTIDE SEQUENCE [LARGE SCALE GENOMIC DNA]</scope>
    <source>
        <strain evidence="3">RS5460</strain>
    </source>
</reference>
<comment type="caution">
    <text evidence="2">The sequence shown here is derived from an EMBL/GenBank/DDBJ whole genome shotgun (WGS) entry which is preliminary data.</text>
</comment>
<dbReference type="EMBL" id="BTRK01000004">
    <property type="protein sequence ID" value="GMR44946.1"/>
    <property type="molecule type" value="Genomic_DNA"/>
</dbReference>
<sequence>MHASTSSPHQYHNVASCNCGKCGIMHFFIAAAGPIYMALFTYRHQLIIPPGSRFTVSTTAQIILFLILAIPFTSIGVSYSSINVSILSIENSTAYLEV</sequence>
<dbReference type="Proteomes" id="UP001328107">
    <property type="component" value="Unassembled WGS sequence"/>
</dbReference>
<dbReference type="AlphaFoldDB" id="A0AAN5CIB9"/>
<proteinExistence type="predicted"/>
<evidence type="ECO:0000256" key="1">
    <source>
        <dbReference type="SAM" id="Phobius"/>
    </source>
</evidence>
<name>A0AAN5CIB9_9BILA</name>
<evidence type="ECO:0000313" key="3">
    <source>
        <dbReference type="Proteomes" id="UP001328107"/>
    </source>
</evidence>
<feature type="transmembrane region" description="Helical" evidence="1">
    <location>
        <begin position="62"/>
        <end position="82"/>
    </location>
</feature>
<keyword evidence="1" id="KW-0472">Membrane</keyword>
<feature type="transmembrane region" description="Helical" evidence="1">
    <location>
        <begin position="23"/>
        <end position="42"/>
    </location>
</feature>
<keyword evidence="3" id="KW-1185">Reference proteome</keyword>
<gene>
    <name evidence="2" type="ORF">PMAYCL1PPCAC_15141</name>
</gene>
<evidence type="ECO:0000313" key="2">
    <source>
        <dbReference type="EMBL" id="GMR44946.1"/>
    </source>
</evidence>
<keyword evidence="1" id="KW-0812">Transmembrane</keyword>
<protein>
    <recommendedName>
        <fullName evidence="4">G protein-coupled receptor</fullName>
    </recommendedName>
</protein>
<organism evidence="2 3">
    <name type="scientific">Pristionchus mayeri</name>
    <dbReference type="NCBI Taxonomy" id="1317129"/>
    <lineage>
        <taxon>Eukaryota</taxon>
        <taxon>Metazoa</taxon>
        <taxon>Ecdysozoa</taxon>
        <taxon>Nematoda</taxon>
        <taxon>Chromadorea</taxon>
        <taxon>Rhabditida</taxon>
        <taxon>Rhabditina</taxon>
        <taxon>Diplogasteromorpha</taxon>
        <taxon>Diplogasteroidea</taxon>
        <taxon>Neodiplogasteridae</taxon>
        <taxon>Pristionchus</taxon>
    </lineage>
</organism>